<gene>
    <name evidence="2" type="ORF">M1B35_13890</name>
</gene>
<dbReference type="Proteomes" id="UP001155163">
    <property type="component" value="Unassembled WGS sequence"/>
</dbReference>
<dbReference type="EMBL" id="JALQCX010000024">
    <property type="protein sequence ID" value="MCK9815193.1"/>
    <property type="molecule type" value="Genomic_DNA"/>
</dbReference>
<sequence>MHYSDNQQIGDMGELIVKKEFIKLFKWPCRGQEIDLGIDAEFEVMLEDNSSSGKIVKVQIKSTDTPFKDGTNTIYPDREHIEYWKKITTPVILCAVNVESEEILWKVIDADFNYDTPKGAKIELDRTTDRLTKASKLKLEKIAADGNNVLASLAKTTMNSLQSFIDSSGVAWLSTDSPKSLEQHAANEEAILLIHRMIALSNGRLPASFSKTAETLNRLWNQIDMSLDRQKKEDLY</sequence>
<proteinExistence type="predicted"/>
<evidence type="ECO:0000313" key="3">
    <source>
        <dbReference type="Proteomes" id="UP001155163"/>
    </source>
</evidence>
<organism evidence="2 3">
    <name type="scientific">Pseudomonas morbosilactucae</name>
    <dbReference type="NCBI Taxonomy" id="2938197"/>
    <lineage>
        <taxon>Bacteria</taxon>
        <taxon>Pseudomonadati</taxon>
        <taxon>Pseudomonadota</taxon>
        <taxon>Gammaproteobacteria</taxon>
        <taxon>Pseudomonadales</taxon>
        <taxon>Pseudomonadaceae</taxon>
        <taxon>Pseudomonas</taxon>
    </lineage>
</organism>
<accession>A0ABT0JGZ4</accession>
<comment type="caution">
    <text evidence="2">The sequence shown here is derived from an EMBL/GenBank/DDBJ whole genome shotgun (WGS) entry which is preliminary data.</text>
</comment>
<keyword evidence="3" id="KW-1185">Reference proteome</keyword>
<protein>
    <submittedName>
        <fullName evidence="2">DUF4365 domain-containing protein</fullName>
    </submittedName>
</protein>
<dbReference type="Pfam" id="PF14280">
    <property type="entry name" value="DUF4365"/>
    <property type="match status" value="1"/>
</dbReference>
<dbReference type="RefSeq" id="WP_268262228.1">
    <property type="nucleotide sequence ID" value="NZ_JALQCX010000024.1"/>
</dbReference>
<evidence type="ECO:0000313" key="2">
    <source>
        <dbReference type="EMBL" id="MCK9815193.1"/>
    </source>
</evidence>
<reference evidence="2 3" key="2">
    <citation type="journal article" date="2023" name="Plant Pathol.">
        <title>Dismantling and reorganizing Pseudomonas marginalis sensu#lato.</title>
        <authorList>
            <person name="Sawada H."/>
            <person name="Fujikawa T."/>
            <person name="Satou M."/>
        </authorList>
    </citation>
    <scope>NUCLEOTIDE SEQUENCE [LARGE SCALE GENOMIC DNA]</scope>
    <source>
        <strain evidence="2 3">MAFF 302046</strain>
    </source>
</reference>
<reference evidence="2 3" key="1">
    <citation type="journal article" date="2022" name="Int. J. Syst. Evol. Microbiol.">
        <title>Pseudomonas aegrilactucae sp. nov. and Pseudomonas morbosilactucae sp. nov., pathogens causing bacterial rot of lettuce in Japan.</title>
        <authorList>
            <person name="Sawada H."/>
            <person name="Fujikawa T."/>
            <person name="Satou M."/>
        </authorList>
    </citation>
    <scope>NUCLEOTIDE SEQUENCE [LARGE SCALE GENOMIC DNA]</scope>
    <source>
        <strain evidence="2 3">MAFF 302046</strain>
    </source>
</reference>
<evidence type="ECO:0000259" key="1">
    <source>
        <dbReference type="Pfam" id="PF14280"/>
    </source>
</evidence>
<name>A0ABT0JGZ4_9PSED</name>
<feature type="domain" description="DUF4365" evidence="1">
    <location>
        <begin position="13"/>
        <end position="141"/>
    </location>
</feature>
<dbReference type="InterPro" id="IPR025375">
    <property type="entry name" value="DUF4365"/>
</dbReference>